<evidence type="ECO:0000313" key="14">
    <source>
        <dbReference type="EMBL" id="GAA2144860.1"/>
    </source>
</evidence>
<keyword evidence="6 11" id="KW-0378">Hydrolase</keyword>
<dbReference type="InterPro" id="IPR001915">
    <property type="entry name" value="Peptidase_M48"/>
</dbReference>
<accession>A0ABN2ZNH8</accession>
<comment type="caution">
    <text evidence="14">The sequence shown here is derived from an EMBL/GenBank/DDBJ whole genome shotgun (WGS) entry which is preliminary data.</text>
</comment>
<evidence type="ECO:0000256" key="9">
    <source>
        <dbReference type="ARBA" id="ARBA00023049"/>
    </source>
</evidence>
<evidence type="ECO:0000256" key="1">
    <source>
        <dbReference type="ARBA" id="ARBA00004651"/>
    </source>
</evidence>
<keyword evidence="2" id="KW-1003">Cell membrane</keyword>
<evidence type="ECO:0000256" key="3">
    <source>
        <dbReference type="ARBA" id="ARBA00022670"/>
    </source>
</evidence>
<dbReference type="EMBL" id="BAAANT010000016">
    <property type="protein sequence ID" value="GAA2144860.1"/>
    <property type="molecule type" value="Genomic_DNA"/>
</dbReference>
<keyword evidence="9 11" id="KW-0482">Metalloprotease</keyword>
<keyword evidence="7 11" id="KW-0862">Zinc</keyword>
<evidence type="ECO:0000259" key="13">
    <source>
        <dbReference type="Pfam" id="PF01435"/>
    </source>
</evidence>
<dbReference type="Proteomes" id="UP001422759">
    <property type="component" value="Unassembled WGS sequence"/>
</dbReference>
<feature type="domain" description="Peptidase M48" evidence="13">
    <location>
        <begin position="169"/>
        <end position="402"/>
    </location>
</feature>
<evidence type="ECO:0000256" key="6">
    <source>
        <dbReference type="ARBA" id="ARBA00022801"/>
    </source>
</evidence>
<dbReference type="InterPro" id="IPR050083">
    <property type="entry name" value="HtpX_protease"/>
</dbReference>
<evidence type="ECO:0000256" key="10">
    <source>
        <dbReference type="ARBA" id="ARBA00023136"/>
    </source>
</evidence>
<feature type="transmembrane region" description="Helical" evidence="12">
    <location>
        <begin position="121"/>
        <end position="137"/>
    </location>
</feature>
<dbReference type="Pfam" id="PF01435">
    <property type="entry name" value="Peptidase_M48"/>
    <property type="match status" value="1"/>
</dbReference>
<comment type="similarity">
    <text evidence="11">Belongs to the peptidase M48 family.</text>
</comment>
<feature type="transmembrane region" description="Helical" evidence="12">
    <location>
        <begin position="261"/>
        <end position="284"/>
    </location>
</feature>
<keyword evidence="15" id="KW-1185">Reference proteome</keyword>
<comment type="cofactor">
    <cofactor evidence="11">
        <name>Zn(2+)</name>
        <dbReference type="ChEBI" id="CHEBI:29105"/>
    </cofactor>
    <text evidence="11">Binds 1 zinc ion per subunit.</text>
</comment>
<comment type="subcellular location">
    <subcellularLocation>
        <location evidence="1">Cell membrane</location>
        <topology evidence="1">Multi-pass membrane protein</topology>
    </subcellularLocation>
</comment>
<keyword evidence="5" id="KW-0479">Metal-binding</keyword>
<keyword evidence="3 11" id="KW-0645">Protease</keyword>
<organism evidence="14 15">
    <name type="scientific">Kitasatospora kazusensis</name>
    <dbReference type="NCBI Taxonomy" id="407974"/>
    <lineage>
        <taxon>Bacteria</taxon>
        <taxon>Bacillati</taxon>
        <taxon>Actinomycetota</taxon>
        <taxon>Actinomycetes</taxon>
        <taxon>Kitasatosporales</taxon>
        <taxon>Streptomycetaceae</taxon>
        <taxon>Kitasatospora</taxon>
    </lineage>
</organism>
<dbReference type="PANTHER" id="PTHR43221">
    <property type="entry name" value="PROTEASE HTPX"/>
    <property type="match status" value="1"/>
</dbReference>
<evidence type="ECO:0000256" key="11">
    <source>
        <dbReference type="RuleBase" id="RU003983"/>
    </source>
</evidence>
<evidence type="ECO:0000313" key="15">
    <source>
        <dbReference type="Proteomes" id="UP001422759"/>
    </source>
</evidence>
<keyword evidence="8 12" id="KW-1133">Transmembrane helix</keyword>
<gene>
    <name evidence="14" type="ORF">GCM10009760_32890</name>
</gene>
<protein>
    <recommendedName>
        <fullName evidence="13">Peptidase M48 domain-containing protein</fullName>
    </recommendedName>
</protein>
<evidence type="ECO:0000256" key="7">
    <source>
        <dbReference type="ARBA" id="ARBA00022833"/>
    </source>
</evidence>
<evidence type="ECO:0000256" key="4">
    <source>
        <dbReference type="ARBA" id="ARBA00022692"/>
    </source>
</evidence>
<dbReference type="RefSeq" id="WP_344465525.1">
    <property type="nucleotide sequence ID" value="NZ_BAAANT010000016.1"/>
</dbReference>
<name>A0ABN2ZNH8_9ACTN</name>
<evidence type="ECO:0000256" key="8">
    <source>
        <dbReference type="ARBA" id="ARBA00022989"/>
    </source>
</evidence>
<evidence type="ECO:0000256" key="2">
    <source>
        <dbReference type="ARBA" id="ARBA00022475"/>
    </source>
</evidence>
<sequence length="437" mass="47621">MHRPSAAQAVDCPSCGSSLDVDERFPAWCPGCEWNLSPAAGPAPHRTPRQQRGHLRAARRRAAREALVRARVEKLYESLTEDPARRHDANWFGAAAIAGAVHLLTLAVFTGSVLLVCDDRWPVRVLGVIGVVVAVLLRPRLGRVRNDANALRRDEAPALYALADRVAAAVGGKPVDVIRVTGAFNASFGRLGLLRRSELTLGLQLWTVLTPQQRVALLGHEFGHGVNGDSRRGLWLDSALRTLSTLHTMLLPDRRGSQRGAMVLFALVAGVAQGLVCRLIRVVLRLLHRLTSRSGQRAEYRADILAAELASTEAARGMLETLLLEQSVQTVRLRLRATPRPRRTGGSGTQPPAVDFWTTLAEQVADVPPLERERLRRLSARDLGAVDVSHPPTHLRMQLLDQRPKGLPSLELGDAETTAIEAELAPARKRLAAALLG</sequence>
<keyword evidence="10 12" id="KW-0472">Membrane</keyword>
<keyword evidence="4 12" id="KW-0812">Transmembrane</keyword>
<dbReference type="PANTHER" id="PTHR43221:SF1">
    <property type="entry name" value="PROTEASE HTPX"/>
    <property type="match status" value="1"/>
</dbReference>
<proteinExistence type="inferred from homology"/>
<dbReference type="CDD" id="cd07328">
    <property type="entry name" value="M48_Ste24p_like"/>
    <property type="match status" value="1"/>
</dbReference>
<evidence type="ECO:0000256" key="5">
    <source>
        <dbReference type="ARBA" id="ARBA00022723"/>
    </source>
</evidence>
<feature type="transmembrane region" description="Helical" evidence="12">
    <location>
        <begin position="91"/>
        <end position="115"/>
    </location>
</feature>
<evidence type="ECO:0000256" key="12">
    <source>
        <dbReference type="SAM" id="Phobius"/>
    </source>
</evidence>
<reference evidence="14 15" key="1">
    <citation type="journal article" date="2019" name="Int. J. Syst. Evol. Microbiol.">
        <title>The Global Catalogue of Microorganisms (GCM) 10K type strain sequencing project: providing services to taxonomists for standard genome sequencing and annotation.</title>
        <authorList>
            <consortium name="The Broad Institute Genomics Platform"/>
            <consortium name="The Broad Institute Genome Sequencing Center for Infectious Disease"/>
            <person name="Wu L."/>
            <person name="Ma J."/>
        </authorList>
    </citation>
    <scope>NUCLEOTIDE SEQUENCE [LARGE SCALE GENOMIC DNA]</scope>
    <source>
        <strain evidence="14 15">JCM 14560</strain>
    </source>
</reference>